<reference evidence="4" key="1">
    <citation type="journal article" date="2019" name="Int. J. Syst. Evol. Microbiol.">
        <title>The Global Catalogue of Microorganisms (GCM) 10K type strain sequencing project: providing services to taxonomists for standard genome sequencing and annotation.</title>
        <authorList>
            <consortium name="The Broad Institute Genomics Platform"/>
            <consortium name="The Broad Institute Genome Sequencing Center for Infectious Disease"/>
            <person name="Wu L."/>
            <person name="Ma J."/>
        </authorList>
    </citation>
    <scope>NUCLEOTIDE SEQUENCE [LARGE SCALE GENOMIC DNA]</scope>
    <source>
        <strain evidence="4">CGMCC 1.16306</strain>
    </source>
</reference>
<protein>
    <recommendedName>
        <fullName evidence="5">YhcN/YlaJ family sporulation lipoprotein</fullName>
    </recommendedName>
</protein>
<evidence type="ECO:0000256" key="2">
    <source>
        <dbReference type="SAM" id="SignalP"/>
    </source>
</evidence>
<evidence type="ECO:0000313" key="3">
    <source>
        <dbReference type="EMBL" id="MFC4617543.1"/>
    </source>
</evidence>
<feature type="region of interest" description="Disordered" evidence="1">
    <location>
        <begin position="45"/>
        <end position="65"/>
    </location>
</feature>
<accession>A0ABV9GHD5</accession>
<keyword evidence="2" id="KW-0732">Signal</keyword>
<evidence type="ECO:0000313" key="4">
    <source>
        <dbReference type="Proteomes" id="UP001596022"/>
    </source>
</evidence>
<name>A0ABV9GHD5_9BACL</name>
<evidence type="ECO:0000256" key="1">
    <source>
        <dbReference type="SAM" id="MobiDB-lite"/>
    </source>
</evidence>
<gene>
    <name evidence="3" type="ORF">ACFO4N_02220</name>
</gene>
<organism evidence="3 4">
    <name type="scientific">Camelliibacillus cellulosilyticus</name>
    <dbReference type="NCBI Taxonomy" id="2174486"/>
    <lineage>
        <taxon>Bacteria</taxon>
        <taxon>Bacillati</taxon>
        <taxon>Bacillota</taxon>
        <taxon>Bacilli</taxon>
        <taxon>Bacillales</taxon>
        <taxon>Sporolactobacillaceae</taxon>
        <taxon>Camelliibacillus</taxon>
    </lineage>
</organism>
<dbReference type="EMBL" id="JBHSFW010000001">
    <property type="protein sequence ID" value="MFC4617543.1"/>
    <property type="molecule type" value="Genomic_DNA"/>
</dbReference>
<sequence>MKSRWKSVLIIPVLGALLALSGCSGHGGLLQNGQKSHAAQDQNMKMIPSQNGPKRHTTNKYGTTSSGMGSDVYTRIGSSSIHEGGISSYFESRLKGYGITGVKVFIIDDTVILARMKPEVTSTDYDDLQKHVLSGTSGMSGKGNQNGTTGGKGASHDNLIKAKEKINKMFNNRVKILSVTDPKALDLVDKITKNLESGAYKAVSSDVLTLLQMASSQ</sequence>
<feature type="signal peptide" evidence="2">
    <location>
        <begin position="1"/>
        <end position="21"/>
    </location>
</feature>
<evidence type="ECO:0008006" key="5">
    <source>
        <dbReference type="Google" id="ProtNLM"/>
    </source>
</evidence>
<comment type="caution">
    <text evidence="3">The sequence shown here is derived from an EMBL/GenBank/DDBJ whole genome shotgun (WGS) entry which is preliminary data.</text>
</comment>
<feature type="chain" id="PRO_5046595651" description="YhcN/YlaJ family sporulation lipoprotein" evidence="2">
    <location>
        <begin position="22"/>
        <end position="217"/>
    </location>
</feature>
<proteinExistence type="predicted"/>
<keyword evidence="4" id="KW-1185">Reference proteome</keyword>
<dbReference type="PROSITE" id="PS51257">
    <property type="entry name" value="PROKAR_LIPOPROTEIN"/>
    <property type="match status" value="1"/>
</dbReference>
<dbReference type="Proteomes" id="UP001596022">
    <property type="component" value="Unassembled WGS sequence"/>
</dbReference>
<feature type="region of interest" description="Disordered" evidence="1">
    <location>
        <begin position="134"/>
        <end position="156"/>
    </location>
</feature>
<dbReference type="RefSeq" id="WP_376844582.1">
    <property type="nucleotide sequence ID" value="NZ_JBHSFW010000001.1"/>
</dbReference>